<dbReference type="PANTHER" id="PTHR43252:SF6">
    <property type="entry name" value="NEGATIVE TRANSCRIPTION REGULATOR PADR"/>
    <property type="match status" value="1"/>
</dbReference>
<evidence type="ECO:0000313" key="3">
    <source>
        <dbReference type="Proteomes" id="UP000008229"/>
    </source>
</evidence>
<dbReference type="HOGENOM" id="CLU_089258_1_0_11"/>
<feature type="domain" description="Transcription regulator PadR N-terminal" evidence="1">
    <location>
        <begin position="7"/>
        <end position="79"/>
    </location>
</feature>
<evidence type="ECO:0000313" key="2">
    <source>
        <dbReference type="EMBL" id="ADB50425.1"/>
    </source>
</evidence>
<dbReference type="InterPro" id="IPR036388">
    <property type="entry name" value="WH-like_DNA-bd_sf"/>
</dbReference>
<dbReference type="EMBL" id="CP001854">
    <property type="protein sequence ID" value="ADB50425.1"/>
    <property type="molecule type" value="Genomic_DNA"/>
</dbReference>
<dbReference type="Pfam" id="PF03551">
    <property type="entry name" value="PadR"/>
    <property type="match status" value="1"/>
</dbReference>
<dbReference type="KEGG" id="cwo:Cwoe_1999"/>
<evidence type="ECO:0000259" key="1">
    <source>
        <dbReference type="Pfam" id="PF03551"/>
    </source>
</evidence>
<protein>
    <submittedName>
        <fullName evidence="2">Transcriptional regulator, PadR-like family</fullName>
    </submittedName>
</protein>
<name>D3F453_CONWI</name>
<organism evidence="2 3">
    <name type="scientific">Conexibacter woesei (strain DSM 14684 / CCUG 47730 / CIP 108061 / JCM 11494 / NBRC 100937 / ID131577)</name>
    <dbReference type="NCBI Taxonomy" id="469383"/>
    <lineage>
        <taxon>Bacteria</taxon>
        <taxon>Bacillati</taxon>
        <taxon>Actinomycetota</taxon>
        <taxon>Thermoleophilia</taxon>
        <taxon>Solirubrobacterales</taxon>
        <taxon>Conexibacteraceae</taxon>
        <taxon>Conexibacter</taxon>
    </lineage>
</organism>
<dbReference type="AlphaFoldDB" id="D3F453"/>
<keyword evidence="3" id="KW-1185">Reference proteome</keyword>
<reference evidence="2 3" key="1">
    <citation type="journal article" date="2010" name="Stand. Genomic Sci.">
        <title>Complete genome sequence of Conexibacter woesei type strain (ID131577).</title>
        <authorList>
            <person name="Pukall R."/>
            <person name="Lapidus A."/>
            <person name="Glavina Del Rio T."/>
            <person name="Copeland A."/>
            <person name="Tice H."/>
            <person name="Cheng J.-F."/>
            <person name="Lucas S."/>
            <person name="Chen F."/>
            <person name="Nolan M."/>
            <person name="Bruce D."/>
            <person name="Goodwin L."/>
            <person name="Pitluck S."/>
            <person name="Mavromatis K."/>
            <person name="Ivanova N."/>
            <person name="Ovchinnikova G."/>
            <person name="Pati A."/>
            <person name="Chen A."/>
            <person name="Palaniappan K."/>
            <person name="Land M."/>
            <person name="Hauser L."/>
            <person name="Chang Y.-J."/>
            <person name="Jeffries C.D."/>
            <person name="Chain P."/>
            <person name="Meincke L."/>
            <person name="Sims D."/>
            <person name="Brettin T."/>
            <person name="Detter J.C."/>
            <person name="Rohde M."/>
            <person name="Goeker M."/>
            <person name="Bristow J."/>
            <person name="Eisen J.A."/>
            <person name="Markowitz V."/>
            <person name="Kyrpides N.C."/>
            <person name="Klenk H.-P."/>
            <person name="Hugenholtz P."/>
        </authorList>
    </citation>
    <scope>NUCLEOTIDE SEQUENCE [LARGE SCALE GENOMIC DNA]</scope>
    <source>
        <strain evidence="3">DSM 14684 / CIP 108061 / JCM 11494 / NBRC 100937 / ID131577</strain>
    </source>
</reference>
<dbReference type="Proteomes" id="UP000008229">
    <property type="component" value="Chromosome"/>
</dbReference>
<dbReference type="PANTHER" id="PTHR43252">
    <property type="entry name" value="TRANSCRIPTIONAL REGULATOR YQJI"/>
    <property type="match status" value="1"/>
</dbReference>
<proteinExistence type="predicted"/>
<dbReference type="Gene3D" id="1.10.10.10">
    <property type="entry name" value="Winged helix-like DNA-binding domain superfamily/Winged helix DNA-binding domain"/>
    <property type="match status" value="1"/>
</dbReference>
<dbReference type="eggNOG" id="COG1695">
    <property type="taxonomic scope" value="Bacteria"/>
</dbReference>
<sequence length="198" mass="21969">MSMKYAVLGLLIERRGYGYDLANRLQARLGPGFRAAYGAVYVSLDQLAKDQLVAEAKRVQAGRQVKVYYEATPAGIERFASWMCEPPSREPLRGELYLKLAVAQGAHLPNLRLELERLERECLRDLQEQTAAMDLTTEPGDDLRWDAAVRWLADAALVERLHGDLRWIRMALSTIAGAAEDGSVSRARLLEAAALASA</sequence>
<reference evidence="3" key="2">
    <citation type="submission" date="2010-01" db="EMBL/GenBank/DDBJ databases">
        <title>The complete genome of Conexibacter woesei DSM 14684.</title>
        <authorList>
            <consortium name="US DOE Joint Genome Institute (JGI-PGF)"/>
            <person name="Lucas S."/>
            <person name="Copeland A."/>
            <person name="Lapidus A."/>
            <person name="Glavina del Rio T."/>
            <person name="Dalin E."/>
            <person name="Tice H."/>
            <person name="Bruce D."/>
            <person name="Goodwin L."/>
            <person name="Pitluck S."/>
            <person name="Kyrpides N."/>
            <person name="Mavromatis K."/>
            <person name="Ivanova N."/>
            <person name="Mikhailova N."/>
            <person name="Chertkov O."/>
            <person name="Brettin T."/>
            <person name="Detter J.C."/>
            <person name="Han C."/>
            <person name="Larimer F."/>
            <person name="Land M."/>
            <person name="Hauser L."/>
            <person name="Markowitz V."/>
            <person name="Cheng J.-F."/>
            <person name="Hugenholtz P."/>
            <person name="Woyke T."/>
            <person name="Wu D."/>
            <person name="Pukall R."/>
            <person name="Steenblock K."/>
            <person name="Schneider S."/>
            <person name="Klenk H.-P."/>
            <person name="Eisen J.A."/>
        </authorList>
    </citation>
    <scope>NUCLEOTIDE SEQUENCE [LARGE SCALE GENOMIC DNA]</scope>
    <source>
        <strain evidence="3">DSM 14684 / CIP 108061 / JCM 11494 / NBRC 100937 / ID131577</strain>
    </source>
</reference>
<dbReference type="InterPro" id="IPR036390">
    <property type="entry name" value="WH_DNA-bd_sf"/>
</dbReference>
<dbReference type="SUPFAM" id="SSF46785">
    <property type="entry name" value="Winged helix' DNA-binding domain"/>
    <property type="match status" value="1"/>
</dbReference>
<dbReference type="STRING" id="469383.Cwoe_1999"/>
<gene>
    <name evidence="2" type="ordered locus">Cwoe_1999</name>
</gene>
<dbReference type="InterPro" id="IPR005149">
    <property type="entry name" value="Tscrpt_reg_PadR_N"/>
</dbReference>
<accession>D3F453</accession>